<dbReference type="Gene3D" id="3.40.710.10">
    <property type="entry name" value="DD-peptidase/beta-lactamase superfamily"/>
    <property type="match status" value="1"/>
</dbReference>
<gene>
    <name evidence="2" type="ORF">GCM10009681_13780</name>
</gene>
<feature type="domain" description="Beta-lactamase-related" evidence="1">
    <location>
        <begin position="22"/>
        <end position="370"/>
    </location>
</feature>
<evidence type="ECO:0000313" key="3">
    <source>
        <dbReference type="Proteomes" id="UP001500655"/>
    </source>
</evidence>
<dbReference type="EMBL" id="BAAALS010000005">
    <property type="protein sequence ID" value="GAA1744234.1"/>
    <property type="molecule type" value="Genomic_DNA"/>
</dbReference>
<keyword evidence="3" id="KW-1185">Reference proteome</keyword>
<keyword evidence="2" id="KW-0378">Hydrolase</keyword>
<comment type="caution">
    <text evidence="2">The sequence shown here is derived from an EMBL/GenBank/DDBJ whole genome shotgun (WGS) entry which is preliminary data.</text>
</comment>
<dbReference type="SUPFAM" id="SSF56601">
    <property type="entry name" value="beta-lactamase/transpeptidase-like"/>
    <property type="match status" value="1"/>
</dbReference>
<protein>
    <submittedName>
        <fullName evidence="2">Serine hydrolase domain-containing protein</fullName>
    </submittedName>
</protein>
<evidence type="ECO:0000313" key="2">
    <source>
        <dbReference type="EMBL" id="GAA1744234.1"/>
    </source>
</evidence>
<organism evidence="2 3">
    <name type="scientific">Luedemannella helvata</name>
    <dbReference type="NCBI Taxonomy" id="349315"/>
    <lineage>
        <taxon>Bacteria</taxon>
        <taxon>Bacillati</taxon>
        <taxon>Actinomycetota</taxon>
        <taxon>Actinomycetes</taxon>
        <taxon>Micromonosporales</taxon>
        <taxon>Micromonosporaceae</taxon>
        <taxon>Luedemannella</taxon>
    </lineage>
</organism>
<dbReference type="InterPro" id="IPR001466">
    <property type="entry name" value="Beta-lactam-related"/>
</dbReference>
<reference evidence="2 3" key="1">
    <citation type="journal article" date="2019" name="Int. J. Syst. Evol. Microbiol.">
        <title>The Global Catalogue of Microorganisms (GCM) 10K type strain sequencing project: providing services to taxonomists for standard genome sequencing and annotation.</title>
        <authorList>
            <consortium name="The Broad Institute Genomics Platform"/>
            <consortium name="The Broad Institute Genome Sequencing Center for Infectious Disease"/>
            <person name="Wu L."/>
            <person name="Ma J."/>
        </authorList>
    </citation>
    <scope>NUCLEOTIDE SEQUENCE [LARGE SCALE GENOMIC DNA]</scope>
    <source>
        <strain evidence="2 3">JCM 13249</strain>
    </source>
</reference>
<dbReference type="PANTHER" id="PTHR43319">
    <property type="entry name" value="BETA-LACTAMASE-RELATED"/>
    <property type="match status" value="1"/>
</dbReference>
<dbReference type="Pfam" id="PF00144">
    <property type="entry name" value="Beta-lactamase"/>
    <property type="match status" value="1"/>
</dbReference>
<dbReference type="InterPro" id="IPR012338">
    <property type="entry name" value="Beta-lactam/transpept-like"/>
</dbReference>
<dbReference type="PANTHER" id="PTHR43319:SF3">
    <property type="entry name" value="BETA-LACTAMASE-RELATED DOMAIN-CONTAINING PROTEIN"/>
    <property type="match status" value="1"/>
</dbReference>
<accession>A0ABN2JYY1</accession>
<evidence type="ECO:0000259" key="1">
    <source>
        <dbReference type="Pfam" id="PF00144"/>
    </source>
</evidence>
<dbReference type="InterPro" id="IPR052907">
    <property type="entry name" value="Beta-lactamase/esterase"/>
</dbReference>
<sequence length="382" mass="40419">MRGVAGWDIVTGQWDELAATVRTRVDGLVASGDEAGVQVAAYLDGEPIIDVVAGVADARTGRPMTADTPIFSLSTGKGLTATVVHVLAERGHLDYDLRIADVWPEYARHGKDATTLRHALTHAAGVPALPADIRAEDFADWDRMCALIADARPEWPPGTAHGYHAWTFGWLVGETVRRATGRTVSEVLATEIAAPLGVPGELFFGVPDDQLDRLAHLDDRNWSAAFETLAGHLPNLDRVAPPGVRPDATIGNRRDVLRADVPAVGTMTARAAARLFAALVGRVGGVRLISPARLRAATAPATSGPDWVFGQPVSMGLGYAIDGGGAWFGASGSGGSLAYGFPELGLSVAATRNRLAFDADDDPMEDLRALIQDSVSRRRGAW</sequence>
<dbReference type="GO" id="GO:0016787">
    <property type="term" value="F:hydrolase activity"/>
    <property type="evidence" value="ECO:0007669"/>
    <property type="project" value="UniProtKB-KW"/>
</dbReference>
<proteinExistence type="predicted"/>
<dbReference type="Proteomes" id="UP001500655">
    <property type="component" value="Unassembled WGS sequence"/>
</dbReference>
<name>A0ABN2JYY1_9ACTN</name>